<feature type="transmembrane region" description="Helical" evidence="10">
    <location>
        <begin position="453"/>
        <end position="476"/>
    </location>
</feature>
<dbReference type="InterPro" id="IPR032421">
    <property type="entry name" value="PMT_4TMC"/>
</dbReference>
<comment type="function">
    <text evidence="10">Protein O-mannosyltransferase that catalyzes the transfer of a single mannose residue from a polyprenol phospho-mannosyl lipidic donor to the hydroxyl group of selected serine and threonine residues in acceptor proteins.</text>
</comment>
<dbReference type="EC" id="2.4.1.-" evidence="10"/>
<evidence type="ECO:0000256" key="11">
    <source>
        <dbReference type="SAM" id="MobiDB-lite"/>
    </source>
</evidence>
<keyword evidence="10" id="KW-1003">Cell membrane</keyword>
<comment type="subcellular location">
    <subcellularLocation>
        <location evidence="10">Cell membrane</location>
    </subcellularLocation>
    <subcellularLocation>
        <location evidence="1">Endomembrane system</location>
        <topology evidence="1">Multi-pass membrane protein</topology>
    </subcellularLocation>
</comment>
<organism evidence="14 15">
    <name type="scientific">Corynebacterium pygosceleis</name>
    <dbReference type="NCBI Taxonomy" id="2800406"/>
    <lineage>
        <taxon>Bacteria</taxon>
        <taxon>Bacillati</taxon>
        <taxon>Actinomycetota</taxon>
        <taxon>Actinomycetes</taxon>
        <taxon>Mycobacteriales</taxon>
        <taxon>Corynebacteriaceae</taxon>
        <taxon>Corynebacterium</taxon>
    </lineage>
</organism>
<evidence type="ECO:0000313" key="14">
    <source>
        <dbReference type="EMBL" id="MCX7468827.1"/>
    </source>
</evidence>
<sequence length="540" mass="60400">MTDAPTSPPTTETGATPSTAEPTERRFRLPDPTGPATLPWTRTDTWTFLVIGILALLTRFFRLSFATGNGTPVFDEKHYVPQAWDMVRSAGNPVTGGIESNPGFGLVVHPPLAKQLLAYGEMIFGYTPLGWRLSTALFGVATVLTVMALTRRLTGSPVATAAAGVLALVEGVLLVSSRFGMLDIFQAFFVTAAAYCLARDLDQVWRRYHRAWADGTLREVSRGIGPRVGFRWWRFGCGILLGLTLSVKWSGLYYMAFFGVLTVCLDIWLRHHYRIARPFSGMLLRDAFPAFASIVIVPVLVYAWSWRAWFASETGVYRHSAVNGDIAPDSPLSALPDALAGWVYYHQRVLTFHASLTSSGGHSHPWDSKPWSWLAATRPILYFSETGLECGDDTCRRMIMLFGNPAVWWLTVPVVLWGIWCLVIRRDLGFAVPVTGFTAGWLPWLIAYDRQMYFFYATAMVPFTVVLLAITLAQIARTGGPARIRFPRVPFPRKLTTGGLGVICYLALTVTLFCYFLPIFYGFRITDDHFNSLMWLRSWK</sequence>
<comment type="similarity">
    <text evidence="3 10">Belongs to the glycosyltransferase 39 family.</text>
</comment>
<feature type="region of interest" description="Disordered" evidence="11">
    <location>
        <begin position="1"/>
        <end position="38"/>
    </location>
</feature>
<evidence type="ECO:0000256" key="4">
    <source>
        <dbReference type="ARBA" id="ARBA00022676"/>
    </source>
</evidence>
<dbReference type="InterPro" id="IPR027005">
    <property type="entry name" value="PMT-like"/>
</dbReference>
<comment type="caution">
    <text evidence="14">The sequence shown here is derived from an EMBL/GenBank/DDBJ whole genome shotgun (WGS) entry which is preliminary data.</text>
</comment>
<keyword evidence="4 10" id="KW-0328">Glycosyltransferase</keyword>
<feature type="transmembrane region" description="Helical" evidence="10">
    <location>
        <begin position="129"/>
        <end position="149"/>
    </location>
</feature>
<dbReference type="EMBL" id="JAPMKU010000003">
    <property type="protein sequence ID" value="MCX7468827.1"/>
    <property type="molecule type" value="Genomic_DNA"/>
</dbReference>
<feature type="domain" description="ArnT-like N-terminal" evidence="12">
    <location>
        <begin position="130"/>
        <end position="271"/>
    </location>
</feature>
<name>A0A9Q4C8T6_9CORY</name>
<dbReference type="PANTHER" id="PTHR10050:SF46">
    <property type="entry name" value="PROTEIN O-MANNOSYL-TRANSFERASE 2"/>
    <property type="match status" value="1"/>
</dbReference>
<feature type="transmembrane region" description="Helical" evidence="10">
    <location>
        <begin position="497"/>
        <end position="523"/>
    </location>
</feature>
<proteinExistence type="inferred from homology"/>
<feature type="domain" description="Protein O-mannosyl-transferase C-terminal four TM" evidence="13">
    <location>
        <begin position="340"/>
        <end position="539"/>
    </location>
</feature>
<evidence type="ECO:0000256" key="2">
    <source>
        <dbReference type="ARBA" id="ARBA00004922"/>
    </source>
</evidence>
<evidence type="ECO:0000313" key="15">
    <source>
        <dbReference type="Proteomes" id="UP001071478"/>
    </source>
</evidence>
<evidence type="ECO:0000256" key="3">
    <source>
        <dbReference type="ARBA" id="ARBA00007222"/>
    </source>
</evidence>
<evidence type="ECO:0000256" key="8">
    <source>
        <dbReference type="ARBA" id="ARBA00023136"/>
    </source>
</evidence>
<feature type="transmembrane region" description="Helical" evidence="10">
    <location>
        <begin position="290"/>
        <end position="309"/>
    </location>
</feature>
<evidence type="ECO:0000256" key="7">
    <source>
        <dbReference type="ARBA" id="ARBA00022989"/>
    </source>
</evidence>
<gene>
    <name evidence="14" type="ORF">OS129_08065</name>
</gene>
<evidence type="ECO:0000256" key="10">
    <source>
        <dbReference type="RuleBase" id="RU367007"/>
    </source>
</evidence>
<feature type="transmembrane region" description="Helical" evidence="10">
    <location>
        <begin position="430"/>
        <end position="447"/>
    </location>
</feature>
<feature type="transmembrane region" description="Helical" evidence="10">
    <location>
        <begin position="406"/>
        <end position="423"/>
    </location>
</feature>
<dbReference type="GO" id="GO:0012505">
    <property type="term" value="C:endomembrane system"/>
    <property type="evidence" value="ECO:0007669"/>
    <property type="project" value="UniProtKB-SubCell"/>
</dbReference>
<evidence type="ECO:0000256" key="5">
    <source>
        <dbReference type="ARBA" id="ARBA00022679"/>
    </source>
</evidence>
<keyword evidence="8 10" id="KW-0472">Membrane</keyword>
<evidence type="ECO:0000256" key="1">
    <source>
        <dbReference type="ARBA" id="ARBA00004127"/>
    </source>
</evidence>
<feature type="compositionally biased region" description="Polar residues" evidence="11">
    <location>
        <begin position="9"/>
        <end position="21"/>
    </location>
</feature>
<accession>A0A9Q4C8T6</accession>
<evidence type="ECO:0000259" key="13">
    <source>
        <dbReference type="Pfam" id="PF16192"/>
    </source>
</evidence>
<dbReference type="Pfam" id="PF02366">
    <property type="entry name" value="PMT"/>
    <property type="match status" value="1"/>
</dbReference>
<dbReference type="InterPro" id="IPR003342">
    <property type="entry name" value="ArnT-like_N"/>
</dbReference>
<dbReference type="AlphaFoldDB" id="A0A9Q4C8T6"/>
<dbReference type="RefSeq" id="WP_248168281.1">
    <property type="nucleotide sequence ID" value="NZ_JALNJA010000003.1"/>
</dbReference>
<evidence type="ECO:0000259" key="12">
    <source>
        <dbReference type="Pfam" id="PF02366"/>
    </source>
</evidence>
<evidence type="ECO:0000256" key="6">
    <source>
        <dbReference type="ARBA" id="ARBA00022692"/>
    </source>
</evidence>
<dbReference type="Pfam" id="PF16192">
    <property type="entry name" value="PMT_4TMC"/>
    <property type="match status" value="1"/>
</dbReference>
<evidence type="ECO:0000256" key="9">
    <source>
        <dbReference type="ARBA" id="ARBA00093617"/>
    </source>
</evidence>
<dbReference type="GO" id="GO:0004169">
    <property type="term" value="F:dolichyl-phosphate-mannose-protein mannosyltransferase activity"/>
    <property type="evidence" value="ECO:0007669"/>
    <property type="project" value="UniProtKB-UniRule"/>
</dbReference>
<keyword evidence="6 10" id="KW-0812">Transmembrane</keyword>
<comment type="pathway">
    <text evidence="2 10">Protein modification; protein glycosylation.</text>
</comment>
<keyword evidence="5 10" id="KW-0808">Transferase</keyword>
<feature type="transmembrane region" description="Helical" evidence="10">
    <location>
        <begin position="156"/>
        <end position="175"/>
    </location>
</feature>
<dbReference type="PANTHER" id="PTHR10050">
    <property type="entry name" value="DOLICHYL-PHOSPHATE-MANNOSE--PROTEIN MANNOSYLTRANSFERASE"/>
    <property type="match status" value="1"/>
</dbReference>
<reference evidence="14" key="1">
    <citation type="submission" date="2022-11" db="EMBL/GenBank/DDBJ databases">
        <title>Corynebacterium sp. isolated from Penguins.</title>
        <authorList>
            <person name="Sedlar K."/>
            <person name="Svec P."/>
        </authorList>
    </citation>
    <scope>NUCLEOTIDE SEQUENCE</scope>
    <source>
        <strain evidence="14">P7374</strain>
    </source>
</reference>
<feature type="transmembrane region" description="Helical" evidence="10">
    <location>
        <begin position="46"/>
        <end position="65"/>
    </location>
</feature>
<keyword evidence="7 10" id="KW-1133">Transmembrane helix</keyword>
<dbReference type="GO" id="GO:0005886">
    <property type="term" value="C:plasma membrane"/>
    <property type="evidence" value="ECO:0007669"/>
    <property type="project" value="UniProtKB-SubCell"/>
</dbReference>
<dbReference type="Proteomes" id="UP001071478">
    <property type="component" value="Unassembled WGS sequence"/>
</dbReference>
<protein>
    <recommendedName>
        <fullName evidence="9 10">Polyprenol-phosphate-mannose--protein mannosyltransferase</fullName>
        <ecNumber evidence="10">2.4.1.-</ecNumber>
    </recommendedName>
</protein>